<dbReference type="InterPro" id="IPR002347">
    <property type="entry name" value="SDR_fam"/>
</dbReference>
<keyword evidence="4" id="KW-1185">Reference proteome</keyword>
<dbReference type="Proteomes" id="UP001172630">
    <property type="component" value="Unassembled WGS sequence"/>
</dbReference>
<accession>A0ABT7KN73</accession>
<dbReference type="PANTHER" id="PTHR43008">
    <property type="entry name" value="BENZIL REDUCTASE"/>
    <property type="match status" value="1"/>
</dbReference>
<organism evidence="3 4">
    <name type="scientific">Rhizobium calliandrae</name>
    <dbReference type="NCBI Taxonomy" id="1312182"/>
    <lineage>
        <taxon>Bacteria</taxon>
        <taxon>Pseudomonadati</taxon>
        <taxon>Pseudomonadota</taxon>
        <taxon>Alphaproteobacteria</taxon>
        <taxon>Hyphomicrobiales</taxon>
        <taxon>Rhizobiaceae</taxon>
        <taxon>Rhizobium/Agrobacterium group</taxon>
        <taxon>Rhizobium</taxon>
    </lineage>
</organism>
<evidence type="ECO:0000256" key="2">
    <source>
        <dbReference type="ARBA" id="ARBA00023002"/>
    </source>
</evidence>
<dbReference type="CDD" id="cd05233">
    <property type="entry name" value="SDR_c"/>
    <property type="match status" value="1"/>
</dbReference>
<comment type="similarity">
    <text evidence="1">Belongs to the short-chain dehydrogenases/reductases (SDR) family.</text>
</comment>
<dbReference type="Gene3D" id="3.40.50.720">
    <property type="entry name" value="NAD(P)-binding Rossmann-like Domain"/>
    <property type="match status" value="1"/>
</dbReference>
<dbReference type="Pfam" id="PF00106">
    <property type="entry name" value="adh_short"/>
    <property type="match status" value="1"/>
</dbReference>
<evidence type="ECO:0000313" key="4">
    <source>
        <dbReference type="Proteomes" id="UP001172630"/>
    </source>
</evidence>
<sequence length="251" mass="26396">MSLKNKCVVVTGGSRGLGLGLVEALVDEGAKVWVVARNTGDLEKVRIRLGVETVSADITDASAANSILSDVHPQVLVLNAGAVPRMARLDCTSWEDFTATWDTDVKGGLYWMQAALNLPLAPGSRVLVSSSGAAEQGSPMSGGYGGAKRMLWLMAKYANGLSEQKGLDIRFQAIVPRQMVAGTGVGGAGSSAYALAMGIEQEAFLERYPAMPPRQFGNHVVRVLTDATYETALAIGIRGDTGITVLEEQAA</sequence>
<evidence type="ECO:0000313" key="3">
    <source>
        <dbReference type="EMBL" id="MDL2410068.1"/>
    </source>
</evidence>
<dbReference type="InterPro" id="IPR036291">
    <property type="entry name" value="NAD(P)-bd_dom_sf"/>
</dbReference>
<comment type="caution">
    <text evidence="3">The sequence shown here is derived from an EMBL/GenBank/DDBJ whole genome shotgun (WGS) entry which is preliminary data.</text>
</comment>
<gene>
    <name evidence="3" type="ORF">PY650_31520</name>
</gene>
<proteinExistence type="inferred from homology"/>
<dbReference type="RefSeq" id="WP_285883808.1">
    <property type="nucleotide sequence ID" value="NZ_JARFYN010000067.1"/>
</dbReference>
<dbReference type="EMBL" id="JARFYN010000067">
    <property type="protein sequence ID" value="MDL2410068.1"/>
    <property type="molecule type" value="Genomic_DNA"/>
</dbReference>
<keyword evidence="2" id="KW-0560">Oxidoreductase</keyword>
<dbReference type="SUPFAM" id="SSF51735">
    <property type="entry name" value="NAD(P)-binding Rossmann-fold domains"/>
    <property type="match status" value="1"/>
</dbReference>
<reference evidence="3" key="1">
    <citation type="submission" date="2023-06" db="EMBL/GenBank/DDBJ databases">
        <title>Phylogenetic Diversity of Rhizobium strains.</title>
        <authorList>
            <person name="Moura F.T."/>
            <person name="Helene L.C.F."/>
            <person name="Hungria M."/>
        </authorList>
    </citation>
    <scope>NUCLEOTIDE SEQUENCE</scope>
    <source>
        <strain evidence="3">CCGE524</strain>
    </source>
</reference>
<protein>
    <submittedName>
        <fullName evidence="3">SDR family oxidoreductase</fullName>
    </submittedName>
</protein>
<name>A0ABT7KN73_9HYPH</name>
<dbReference type="PANTHER" id="PTHR43008:SF4">
    <property type="entry name" value="CHAIN DEHYDROGENASE, PUTATIVE (AFU_ORTHOLOGUE AFUA_4G08710)-RELATED"/>
    <property type="match status" value="1"/>
</dbReference>
<evidence type="ECO:0000256" key="1">
    <source>
        <dbReference type="ARBA" id="ARBA00006484"/>
    </source>
</evidence>